<dbReference type="eggNOG" id="ENOG502SJ3Q">
    <property type="taxonomic scope" value="Eukaryota"/>
</dbReference>
<protein>
    <submittedName>
        <fullName evidence="3">Uncharacterized protein</fullName>
    </submittedName>
</protein>
<dbReference type="OrthoDB" id="10039566at2759"/>
<feature type="region of interest" description="Disordered" evidence="1">
    <location>
        <begin position="1"/>
        <end position="65"/>
    </location>
</feature>
<keyword evidence="2" id="KW-0472">Membrane</keyword>
<sequence length="487" mass="52525">MASAFREEHHDSDVDSYHATTHHATTARVAGANGRGNDHAGQALDGDEMPPLENASTADTNDHIISKNNPRREITREKVATAAREGKTWSVAHIKHKWKWYLLGTIIFLAILLPIIFTVALPAIVQLIVNQQTLPIRSGALNVIAPDALKITLDSSFRTPPGLKAKTNEFVLELYDKSAPEFDPFLSVEVPPLNLQGGNTNFSIKDQEQKITNLESLTSWFSGFYDAPGEYDLSVRGTEAVISLGALKSHPRLDKTIKLQGLNALQGIQMRKLEFLFPTQNGINLRGDLMLPNVSPLALSFGDITLGIASGDMKLGELTLAGIVIEPGNHTQSFEGFIDLNVILGNLSGFLGSQSRPLGEGVVQLNATATKVVINGDQHITFLEEVLGKRPLAVNISVVTLLSDILSGLLKGGGAITGDGPSNGTDFINALSGVFANQTLLGNIAGHWSKHKSRSVDSGLETRSLLGDNAMWNMVKLGLKLKAMQKK</sequence>
<dbReference type="Pfam" id="PF12505">
    <property type="entry name" value="DUF3712"/>
    <property type="match status" value="1"/>
</dbReference>
<dbReference type="PANTHER" id="PTHR35895">
    <property type="entry name" value="CHROMOSOME 16, WHOLE GENOME SHOTGUN SEQUENCE"/>
    <property type="match status" value="1"/>
</dbReference>
<feature type="compositionally biased region" description="Low complexity" evidence="1">
    <location>
        <begin position="18"/>
        <end position="27"/>
    </location>
</feature>
<keyword evidence="2" id="KW-0812">Transmembrane</keyword>
<dbReference type="GO" id="GO:0000329">
    <property type="term" value="C:fungal-type vacuole membrane"/>
    <property type="evidence" value="ECO:0007669"/>
    <property type="project" value="InterPro"/>
</dbReference>
<dbReference type="EMBL" id="ANFO01000533">
    <property type="protein sequence ID" value="KGQ08855.1"/>
    <property type="molecule type" value="Genomic_DNA"/>
</dbReference>
<feature type="transmembrane region" description="Helical" evidence="2">
    <location>
        <begin position="100"/>
        <end position="125"/>
    </location>
</feature>
<evidence type="ECO:0000256" key="2">
    <source>
        <dbReference type="SAM" id="Phobius"/>
    </source>
</evidence>
<evidence type="ECO:0000256" key="1">
    <source>
        <dbReference type="SAM" id="MobiDB-lite"/>
    </source>
</evidence>
<dbReference type="AlphaFoldDB" id="A0A0A2VRR3"/>
<dbReference type="Proteomes" id="UP000030106">
    <property type="component" value="Unassembled WGS sequence"/>
</dbReference>
<evidence type="ECO:0000313" key="3">
    <source>
        <dbReference type="EMBL" id="KGQ08855.1"/>
    </source>
</evidence>
<feature type="compositionally biased region" description="Basic and acidic residues" evidence="1">
    <location>
        <begin position="1"/>
        <end position="16"/>
    </location>
</feature>
<accession>A0A0A2VRR3</accession>
<comment type="caution">
    <text evidence="3">The sequence shown here is derived from an EMBL/GenBank/DDBJ whole genome shotgun (WGS) entry which is preliminary data.</text>
</comment>
<gene>
    <name evidence="3" type="ORF">BBAD15_g5825</name>
</gene>
<name>A0A0A2VRR3_BEABA</name>
<dbReference type="InterPro" id="IPR046368">
    <property type="entry name" value="Tag1"/>
</dbReference>
<dbReference type="HOGENOM" id="CLU_035244_0_0_1"/>
<dbReference type="STRING" id="1245745.A0A0A2VRR3"/>
<proteinExistence type="predicted"/>
<reference evidence="3 4" key="1">
    <citation type="submission" date="2012-10" db="EMBL/GenBank/DDBJ databases">
        <title>Genome sequencing and analysis of entomopathogenic fungi Beauveria bassiana D1-5.</title>
        <authorList>
            <person name="Li Q."/>
            <person name="Wang L."/>
            <person name="Zhang Z."/>
            <person name="Wang Q."/>
            <person name="Ren J."/>
            <person name="Wang M."/>
            <person name="Xu W."/>
            <person name="Wang J."/>
            <person name="Lu Y."/>
            <person name="Du Q."/>
            <person name="Sun Z."/>
        </authorList>
    </citation>
    <scope>NUCLEOTIDE SEQUENCE [LARGE SCALE GENOMIC DNA]</scope>
    <source>
        <strain evidence="3 4">D1-5</strain>
    </source>
</reference>
<organism evidence="3 4">
    <name type="scientific">Beauveria bassiana D1-5</name>
    <dbReference type="NCBI Taxonomy" id="1245745"/>
    <lineage>
        <taxon>Eukaryota</taxon>
        <taxon>Fungi</taxon>
        <taxon>Dikarya</taxon>
        <taxon>Ascomycota</taxon>
        <taxon>Pezizomycotina</taxon>
        <taxon>Sordariomycetes</taxon>
        <taxon>Hypocreomycetidae</taxon>
        <taxon>Hypocreales</taxon>
        <taxon>Cordycipitaceae</taxon>
        <taxon>Beauveria</taxon>
    </lineage>
</organism>
<dbReference type="PANTHER" id="PTHR35895:SF2">
    <property type="match status" value="1"/>
</dbReference>
<evidence type="ECO:0000313" key="4">
    <source>
        <dbReference type="Proteomes" id="UP000030106"/>
    </source>
</evidence>
<dbReference type="InterPro" id="IPR022185">
    <property type="entry name" value="DUF3712"/>
</dbReference>
<keyword evidence="2" id="KW-1133">Transmembrane helix</keyword>